<evidence type="ECO:0000313" key="2">
    <source>
        <dbReference type="Proteomes" id="UP000827976"/>
    </source>
</evidence>
<reference evidence="2" key="1">
    <citation type="journal article" date="2022" name="Nat. Commun.">
        <title>Chromosome evolution and the genetic basis of agronomically important traits in greater yam.</title>
        <authorList>
            <person name="Bredeson J.V."/>
            <person name="Lyons J.B."/>
            <person name="Oniyinde I.O."/>
            <person name="Okereke N.R."/>
            <person name="Kolade O."/>
            <person name="Nnabue I."/>
            <person name="Nwadili C.O."/>
            <person name="Hribova E."/>
            <person name="Parker M."/>
            <person name="Nwogha J."/>
            <person name="Shu S."/>
            <person name="Carlson J."/>
            <person name="Kariba R."/>
            <person name="Muthemba S."/>
            <person name="Knop K."/>
            <person name="Barton G.J."/>
            <person name="Sherwood A.V."/>
            <person name="Lopez-Montes A."/>
            <person name="Asiedu R."/>
            <person name="Jamnadass R."/>
            <person name="Muchugi A."/>
            <person name="Goodstein D."/>
            <person name="Egesi C.N."/>
            <person name="Featherston J."/>
            <person name="Asfaw A."/>
            <person name="Simpson G.G."/>
            <person name="Dolezel J."/>
            <person name="Hendre P.S."/>
            <person name="Van Deynze A."/>
            <person name="Kumar P.L."/>
            <person name="Obidiegwu J.E."/>
            <person name="Bhattacharjee R."/>
            <person name="Rokhsar D.S."/>
        </authorList>
    </citation>
    <scope>NUCLEOTIDE SEQUENCE [LARGE SCALE GENOMIC DNA]</scope>
    <source>
        <strain evidence="2">cv. TDa95/00328</strain>
    </source>
</reference>
<organism evidence="1 2">
    <name type="scientific">Dioscorea alata</name>
    <name type="common">Purple yam</name>
    <dbReference type="NCBI Taxonomy" id="55571"/>
    <lineage>
        <taxon>Eukaryota</taxon>
        <taxon>Viridiplantae</taxon>
        <taxon>Streptophyta</taxon>
        <taxon>Embryophyta</taxon>
        <taxon>Tracheophyta</taxon>
        <taxon>Spermatophyta</taxon>
        <taxon>Magnoliopsida</taxon>
        <taxon>Liliopsida</taxon>
        <taxon>Dioscoreales</taxon>
        <taxon>Dioscoreaceae</taxon>
        <taxon>Dioscorea</taxon>
    </lineage>
</organism>
<dbReference type="Proteomes" id="UP000827976">
    <property type="component" value="Chromosome 5"/>
</dbReference>
<proteinExistence type="predicted"/>
<name>A0ACB7W516_DIOAL</name>
<protein>
    <submittedName>
        <fullName evidence="1">N-terminal nucleophile aminohydrolases (Ntn hydrolases) protein</fullName>
    </submittedName>
</protein>
<dbReference type="EMBL" id="CM037015">
    <property type="protein sequence ID" value="KAH7682597.1"/>
    <property type="molecule type" value="Genomic_DNA"/>
</dbReference>
<gene>
    <name evidence="1" type="ORF">IHE45_05G132200</name>
</gene>
<evidence type="ECO:0000313" key="1">
    <source>
        <dbReference type="EMBL" id="KAH7682597.1"/>
    </source>
</evidence>
<keyword evidence="2" id="KW-1185">Reference proteome</keyword>
<comment type="caution">
    <text evidence="1">The sequence shown here is derived from an EMBL/GenBank/DDBJ whole genome shotgun (WGS) entry which is preliminary data.</text>
</comment>
<sequence length="283" mass="31452">MAIDMSKAVHKFLNVQPINFFISQKKNPFFSLYIIIFIFLNLYCVFSFPGKMLAIFSNAIIRAPEELIHAGIRTPTPKKPALDLLHAFLTTFPSSVSMSINSLAYISYTHDNESSLHPRLFAVKDEIFCMFEGSLENLTSLRQQYGLGKKENEVVLVMEAYRALRDRAPYPTSSMLGHLSGGFSFIIFDKTTSTVFVASDQDGRVPLFLGITSDGYLAFSNDSERLRGACGKSLASFPSGCFFSSSTGLKSYEHPKNKITAVPAMEEDVLGATFKIERPNANC</sequence>
<accession>A0ACB7W516</accession>